<keyword evidence="3" id="KW-1185">Reference proteome</keyword>
<accession>A0ABP6ZBP0</accession>
<evidence type="ECO:0000313" key="2">
    <source>
        <dbReference type="EMBL" id="GAA3603731.1"/>
    </source>
</evidence>
<proteinExistence type="predicted"/>
<sequence>MRSQPIGPPHSSSGTPRRNRLGYCIGHYRARDKPPGRARSPGVRGSGDRAGTGAK</sequence>
<dbReference type="EMBL" id="BAAAZO010000003">
    <property type="protein sequence ID" value="GAA3603731.1"/>
    <property type="molecule type" value="Genomic_DNA"/>
</dbReference>
<protein>
    <submittedName>
        <fullName evidence="2">Uncharacterized protein</fullName>
    </submittedName>
</protein>
<evidence type="ECO:0000256" key="1">
    <source>
        <dbReference type="SAM" id="MobiDB-lite"/>
    </source>
</evidence>
<feature type="region of interest" description="Disordered" evidence="1">
    <location>
        <begin position="1"/>
        <end position="55"/>
    </location>
</feature>
<comment type="caution">
    <text evidence="2">The sequence shown here is derived from an EMBL/GenBank/DDBJ whole genome shotgun (WGS) entry which is preliminary data.</text>
</comment>
<feature type="compositionally biased region" description="Gly residues" evidence="1">
    <location>
        <begin position="44"/>
        <end position="55"/>
    </location>
</feature>
<evidence type="ECO:0000313" key="3">
    <source>
        <dbReference type="Proteomes" id="UP001501074"/>
    </source>
</evidence>
<reference evidence="3" key="1">
    <citation type="journal article" date="2019" name="Int. J. Syst. Evol. Microbiol.">
        <title>The Global Catalogue of Microorganisms (GCM) 10K type strain sequencing project: providing services to taxonomists for standard genome sequencing and annotation.</title>
        <authorList>
            <consortium name="The Broad Institute Genomics Platform"/>
            <consortium name="The Broad Institute Genome Sequencing Center for Infectious Disease"/>
            <person name="Wu L."/>
            <person name="Ma J."/>
        </authorList>
    </citation>
    <scope>NUCLEOTIDE SEQUENCE [LARGE SCALE GENOMIC DNA]</scope>
    <source>
        <strain evidence="3">JCM 16902</strain>
    </source>
</reference>
<organism evidence="2 3">
    <name type="scientific">Kineosporia mesophila</name>
    <dbReference type="NCBI Taxonomy" id="566012"/>
    <lineage>
        <taxon>Bacteria</taxon>
        <taxon>Bacillati</taxon>
        <taxon>Actinomycetota</taxon>
        <taxon>Actinomycetes</taxon>
        <taxon>Kineosporiales</taxon>
        <taxon>Kineosporiaceae</taxon>
        <taxon>Kineosporia</taxon>
    </lineage>
</organism>
<dbReference type="Proteomes" id="UP001501074">
    <property type="component" value="Unassembled WGS sequence"/>
</dbReference>
<name>A0ABP6ZBP0_9ACTN</name>
<gene>
    <name evidence="2" type="ORF">GCM10022223_19220</name>
</gene>